<comment type="caution">
    <text evidence="2">The sequence shown here is derived from an EMBL/GenBank/DDBJ whole genome shotgun (WGS) entry which is preliminary data.</text>
</comment>
<keyword evidence="1" id="KW-0812">Transmembrane</keyword>
<feature type="transmembrane region" description="Helical" evidence="1">
    <location>
        <begin position="72"/>
        <end position="96"/>
    </location>
</feature>
<evidence type="ECO:0000313" key="3">
    <source>
        <dbReference type="Proteomes" id="UP001331761"/>
    </source>
</evidence>
<reference evidence="2 3" key="1">
    <citation type="submission" date="2019-10" db="EMBL/GenBank/DDBJ databases">
        <title>Assembly and Annotation for the nematode Trichostrongylus colubriformis.</title>
        <authorList>
            <person name="Martin J."/>
        </authorList>
    </citation>
    <scope>NUCLEOTIDE SEQUENCE [LARGE SCALE GENOMIC DNA]</scope>
    <source>
        <strain evidence="2">G859</strain>
        <tissue evidence="2">Whole worm</tissue>
    </source>
</reference>
<dbReference type="EMBL" id="WIXE01005238">
    <property type="protein sequence ID" value="KAK5982352.1"/>
    <property type="molecule type" value="Genomic_DNA"/>
</dbReference>
<protein>
    <submittedName>
        <fullName evidence="2">Uncharacterized protein</fullName>
    </submittedName>
</protein>
<keyword evidence="1" id="KW-0472">Membrane</keyword>
<proteinExistence type="predicted"/>
<evidence type="ECO:0000256" key="1">
    <source>
        <dbReference type="SAM" id="Phobius"/>
    </source>
</evidence>
<feature type="transmembrane region" description="Helical" evidence="1">
    <location>
        <begin position="27"/>
        <end position="44"/>
    </location>
</feature>
<organism evidence="2 3">
    <name type="scientific">Trichostrongylus colubriformis</name>
    <name type="common">Black scour worm</name>
    <dbReference type="NCBI Taxonomy" id="6319"/>
    <lineage>
        <taxon>Eukaryota</taxon>
        <taxon>Metazoa</taxon>
        <taxon>Ecdysozoa</taxon>
        <taxon>Nematoda</taxon>
        <taxon>Chromadorea</taxon>
        <taxon>Rhabditida</taxon>
        <taxon>Rhabditina</taxon>
        <taxon>Rhabditomorpha</taxon>
        <taxon>Strongyloidea</taxon>
        <taxon>Trichostrongylidae</taxon>
        <taxon>Trichostrongylus</taxon>
    </lineage>
</organism>
<dbReference type="AlphaFoldDB" id="A0AAN8IUS9"/>
<keyword evidence="1" id="KW-1133">Transmembrane helix</keyword>
<keyword evidence="3" id="KW-1185">Reference proteome</keyword>
<dbReference type="Proteomes" id="UP001331761">
    <property type="component" value="Unassembled WGS sequence"/>
</dbReference>
<name>A0AAN8IUS9_TRICO</name>
<sequence length="148" mass="16637">MTTHAAVEHPEFTTTVVRTSAMRGSTMTLSSLIFPSLFYVHLLARQKKAEEWCKNESPPSIRDVFMYAPRRTLTVCICIIVIGIIGGVATTFSAVMEISTTSFSMPCYVNLFNHEKSPEDDGTNLYCCADGFHYTMTCFQRNTSYNAY</sequence>
<gene>
    <name evidence="2" type="ORF">GCK32_015109</name>
</gene>
<accession>A0AAN8IUS9</accession>
<evidence type="ECO:0000313" key="2">
    <source>
        <dbReference type="EMBL" id="KAK5982352.1"/>
    </source>
</evidence>